<name>A0A1T4RMD8_9GAMM</name>
<reference evidence="8 9" key="1">
    <citation type="submission" date="2017-01" db="EMBL/GenBank/DDBJ databases">
        <title>Genome Sequencing of a Marine Spirillum, Oceanospirillum multiglobuliferum ATCC 33336, from Japan.</title>
        <authorList>
            <person name="Carney J.G."/>
            <person name="Trachtenberg A.M."/>
            <person name="Rheaume B.A."/>
            <person name="Linnane J.D."/>
            <person name="Pitts N.L."/>
            <person name="Mykles D.L."/>
            <person name="Maclea K.S."/>
        </authorList>
    </citation>
    <scope>NUCLEOTIDE SEQUENCE [LARGE SCALE GENOMIC DNA]</scope>
    <source>
        <strain evidence="8 9">ATCC 33336</strain>
    </source>
</reference>
<protein>
    <recommendedName>
        <fullName evidence="4 6">dTDP-4-dehydrorhamnose reductase</fullName>
        <ecNumber evidence="3 6">1.1.1.133</ecNumber>
    </recommendedName>
</protein>
<dbReference type="STRING" id="64969.SAMN02745127_02468"/>
<dbReference type="GO" id="GO:0008831">
    <property type="term" value="F:dTDP-4-dehydrorhamnose reductase activity"/>
    <property type="evidence" value="ECO:0007669"/>
    <property type="project" value="UniProtKB-EC"/>
</dbReference>
<comment type="cofactor">
    <cofactor evidence="6">
        <name>Mg(2+)</name>
        <dbReference type="ChEBI" id="CHEBI:18420"/>
    </cofactor>
    <text evidence="6">Binds 1 Mg(2+) ion per monomer.</text>
</comment>
<dbReference type="InterPro" id="IPR036291">
    <property type="entry name" value="NAD(P)-bd_dom_sf"/>
</dbReference>
<dbReference type="Pfam" id="PF04321">
    <property type="entry name" value="RmlD_sub_bind"/>
    <property type="match status" value="1"/>
</dbReference>
<evidence type="ECO:0000256" key="6">
    <source>
        <dbReference type="RuleBase" id="RU364082"/>
    </source>
</evidence>
<dbReference type="UniPathway" id="UPA00124"/>
<comment type="caution">
    <text evidence="8">The sequence shown here is derived from an EMBL/GenBank/DDBJ whole genome shotgun (WGS) entry which is preliminary data.</text>
</comment>
<evidence type="ECO:0000256" key="3">
    <source>
        <dbReference type="ARBA" id="ARBA00012929"/>
    </source>
</evidence>
<evidence type="ECO:0000256" key="1">
    <source>
        <dbReference type="ARBA" id="ARBA00004781"/>
    </source>
</evidence>
<feature type="domain" description="RmlD-like substrate binding" evidence="7">
    <location>
        <begin position="1"/>
        <end position="287"/>
    </location>
</feature>
<keyword evidence="6" id="KW-0521">NADP</keyword>
<dbReference type="Proteomes" id="UP000191418">
    <property type="component" value="Unassembled WGS sequence"/>
</dbReference>
<gene>
    <name evidence="8" type="ORF">BTE48_12700</name>
</gene>
<dbReference type="InterPro" id="IPR029903">
    <property type="entry name" value="RmlD-like-bd"/>
</dbReference>
<comment type="catalytic activity">
    <reaction evidence="5 6">
        <text>dTDP-beta-L-rhamnose + NADP(+) = dTDP-4-dehydro-beta-L-rhamnose + NADPH + H(+)</text>
        <dbReference type="Rhea" id="RHEA:21796"/>
        <dbReference type="ChEBI" id="CHEBI:15378"/>
        <dbReference type="ChEBI" id="CHEBI:57510"/>
        <dbReference type="ChEBI" id="CHEBI:57783"/>
        <dbReference type="ChEBI" id="CHEBI:58349"/>
        <dbReference type="ChEBI" id="CHEBI:62830"/>
        <dbReference type="EC" id="1.1.1.133"/>
    </reaction>
</comment>
<dbReference type="GO" id="GO:0009243">
    <property type="term" value="P:O antigen biosynthetic process"/>
    <property type="evidence" value="ECO:0007669"/>
    <property type="project" value="UniProtKB-UniPathway"/>
</dbReference>
<dbReference type="SUPFAM" id="SSF51735">
    <property type="entry name" value="NAD(P)-binding Rossmann-fold domains"/>
    <property type="match status" value="1"/>
</dbReference>
<evidence type="ECO:0000256" key="2">
    <source>
        <dbReference type="ARBA" id="ARBA00010944"/>
    </source>
</evidence>
<dbReference type="InterPro" id="IPR005913">
    <property type="entry name" value="dTDP_dehydrorham_reduct"/>
</dbReference>
<organism evidence="8 9">
    <name type="scientific">Oceanospirillum multiglobuliferum</name>
    <dbReference type="NCBI Taxonomy" id="64969"/>
    <lineage>
        <taxon>Bacteria</taxon>
        <taxon>Pseudomonadati</taxon>
        <taxon>Pseudomonadota</taxon>
        <taxon>Gammaproteobacteria</taxon>
        <taxon>Oceanospirillales</taxon>
        <taxon>Oceanospirillaceae</taxon>
        <taxon>Oceanospirillum</taxon>
    </lineage>
</organism>
<sequence>MHIFFVEGESHLARALIHYAQSIRGIRVEVYQGDLENLRELELQLTALSPDFVVNSYEFSDYLKAEQRQDQAWQINAIFPDHLAHICLELSAGLLHISSDEVIGETRGIPFHEKDTVHPINAYGESKWQGEEAVRQLLKRHIILRLGSLFSGDENGWTHQLIQKAASAQGLQEAADITLSPTATSDVARVVIGILQQLDAGADCWGTFQYAGVEAVSRASFAEQVIQLAQDRGLLTGMEAVRSVSAASLGLAGLQALHREMNCQKIMDHFGIKQRSWRPELVACLEYLADSLEAKAAAEEEN</sequence>
<evidence type="ECO:0000313" key="8">
    <source>
        <dbReference type="EMBL" id="OPX54757.1"/>
    </source>
</evidence>
<comment type="pathway">
    <text evidence="1 6">Carbohydrate biosynthesis; dTDP-L-rhamnose biosynthesis.</text>
</comment>
<keyword evidence="6" id="KW-0560">Oxidoreductase</keyword>
<evidence type="ECO:0000256" key="5">
    <source>
        <dbReference type="ARBA" id="ARBA00048200"/>
    </source>
</evidence>
<dbReference type="GO" id="GO:0019305">
    <property type="term" value="P:dTDP-rhamnose biosynthetic process"/>
    <property type="evidence" value="ECO:0007669"/>
    <property type="project" value="UniProtKB-UniPathway"/>
</dbReference>
<dbReference type="EC" id="1.1.1.133" evidence="3 6"/>
<dbReference type="Gene3D" id="3.40.50.720">
    <property type="entry name" value="NAD(P)-binding Rossmann-like Domain"/>
    <property type="match status" value="1"/>
</dbReference>
<evidence type="ECO:0000256" key="4">
    <source>
        <dbReference type="ARBA" id="ARBA00017099"/>
    </source>
</evidence>
<dbReference type="EMBL" id="MTSM01000019">
    <property type="protein sequence ID" value="OPX54757.1"/>
    <property type="molecule type" value="Genomic_DNA"/>
</dbReference>
<evidence type="ECO:0000259" key="7">
    <source>
        <dbReference type="Pfam" id="PF04321"/>
    </source>
</evidence>
<evidence type="ECO:0000313" key="9">
    <source>
        <dbReference type="Proteomes" id="UP000191418"/>
    </source>
</evidence>
<dbReference type="OrthoDB" id="9803892at2"/>
<dbReference type="RefSeq" id="WP_078746014.1">
    <property type="nucleotide sequence ID" value="NZ_FUXG01000018.1"/>
</dbReference>
<proteinExistence type="inferred from homology"/>
<dbReference type="AlphaFoldDB" id="A0A1T4RMD8"/>
<dbReference type="UniPathway" id="UPA00281"/>
<comment type="similarity">
    <text evidence="2 6">Belongs to the dTDP-4-dehydrorhamnose reductase family.</text>
</comment>
<comment type="function">
    <text evidence="6">Catalyzes the reduction of dTDP-6-deoxy-L-lyxo-4-hexulose to yield dTDP-L-rhamnose.</text>
</comment>
<dbReference type="Gene3D" id="3.90.25.10">
    <property type="entry name" value="UDP-galactose 4-epimerase, domain 1"/>
    <property type="match status" value="1"/>
</dbReference>
<keyword evidence="9" id="KW-1185">Reference proteome</keyword>
<accession>A0A1T4RMD8</accession>
<dbReference type="PANTHER" id="PTHR10491:SF4">
    <property type="entry name" value="METHIONINE ADENOSYLTRANSFERASE 2 SUBUNIT BETA"/>
    <property type="match status" value="1"/>
</dbReference>
<dbReference type="PANTHER" id="PTHR10491">
    <property type="entry name" value="DTDP-4-DEHYDRORHAMNOSE REDUCTASE"/>
    <property type="match status" value="1"/>
</dbReference>
<dbReference type="GO" id="GO:0005829">
    <property type="term" value="C:cytosol"/>
    <property type="evidence" value="ECO:0007669"/>
    <property type="project" value="TreeGrafter"/>
</dbReference>